<dbReference type="AlphaFoldDB" id="A0AAN8TVY6"/>
<accession>A0AAN8TVY6</accession>
<comment type="caution">
    <text evidence="2">The sequence shown here is derived from an EMBL/GenBank/DDBJ whole genome shotgun (WGS) entry which is preliminary data.</text>
</comment>
<organism evidence="2 3">
    <name type="scientific">Solanum bulbocastanum</name>
    <name type="common">Wild potato</name>
    <dbReference type="NCBI Taxonomy" id="147425"/>
    <lineage>
        <taxon>Eukaryota</taxon>
        <taxon>Viridiplantae</taxon>
        <taxon>Streptophyta</taxon>
        <taxon>Embryophyta</taxon>
        <taxon>Tracheophyta</taxon>
        <taxon>Spermatophyta</taxon>
        <taxon>Magnoliopsida</taxon>
        <taxon>eudicotyledons</taxon>
        <taxon>Gunneridae</taxon>
        <taxon>Pentapetalae</taxon>
        <taxon>asterids</taxon>
        <taxon>lamiids</taxon>
        <taxon>Solanales</taxon>
        <taxon>Solanaceae</taxon>
        <taxon>Solanoideae</taxon>
        <taxon>Solaneae</taxon>
        <taxon>Solanum</taxon>
    </lineage>
</organism>
<sequence>MNQLNNDDNEQNPKTRRESMQQEQHEQSTNEIIQETSGTMLQKRAQGN</sequence>
<protein>
    <submittedName>
        <fullName evidence="2">Uncharacterized protein</fullName>
    </submittedName>
</protein>
<dbReference type="EMBL" id="JBANQN010000003">
    <property type="protein sequence ID" value="KAK6793699.1"/>
    <property type="molecule type" value="Genomic_DNA"/>
</dbReference>
<feature type="compositionally biased region" description="Basic and acidic residues" evidence="1">
    <location>
        <begin position="11"/>
        <end position="28"/>
    </location>
</feature>
<evidence type="ECO:0000313" key="3">
    <source>
        <dbReference type="Proteomes" id="UP001371456"/>
    </source>
</evidence>
<feature type="region of interest" description="Disordered" evidence="1">
    <location>
        <begin position="1"/>
        <end position="48"/>
    </location>
</feature>
<gene>
    <name evidence="2" type="ORF">RDI58_007152</name>
</gene>
<reference evidence="2 3" key="1">
    <citation type="submission" date="2024-02" db="EMBL/GenBank/DDBJ databases">
        <title>de novo genome assembly of Solanum bulbocastanum strain 11H21.</title>
        <authorList>
            <person name="Hosaka A.J."/>
        </authorList>
    </citation>
    <scope>NUCLEOTIDE SEQUENCE [LARGE SCALE GENOMIC DNA]</scope>
    <source>
        <tissue evidence="2">Young leaves</tissue>
    </source>
</reference>
<evidence type="ECO:0000256" key="1">
    <source>
        <dbReference type="SAM" id="MobiDB-lite"/>
    </source>
</evidence>
<proteinExistence type="predicted"/>
<feature type="compositionally biased region" description="Polar residues" evidence="1">
    <location>
        <begin position="29"/>
        <end position="48"/>
    </location>
</feature>
<keyword evidence="3" id="KW-1185">Reference proteome</keyword>
<dbReference type="Proteomes" id="UP001371456">
    <property type="component" value="Unassembled WGS sequence"/>
</dbReference>
<name>A0AAN8TVY6_SOLBU</name>
<evidence type="ECO:0000313" key="2">
    <source>
        <dbReference type="EMBL" id="KAK6793699.1"/>
    </source>
</evidence>